<protein>
    <submittedName>
        <fullName evidence="1">Uncharacterized protein</fullName>
    </submittedName>
</protein>
<accession>A0ACD0WTD8</accession>
<evidence type="ECO:0000313" key="1">
    <source>
        <dbReference type="EMBL" id="QFZ30556.1"/>
    </source>
</evidence>
<name>A0ACD0WTD8_CLALS</name>
<reference evidence="2" key="1">
    <citation type="journal article" date="2019" name="MBio">
        <title>Comparative genomics for the elucidation of multidrug resistance (MDR) in Candida lusitaniae.</title>
        <authorList>
            <person name="Kannan A."/>
            <person name="Asner S.A."/>
            <person name="Trachsel E."/>
            <person name="Kelly S."/>
            <person name="Parker J."/>
            <person name="Sanglard D."/>
        </authorList>
    </citation>
    <scope>NUCLEOTIDE SEQUENCE [LARGE SCALE GENOMIC DNA]</scope>
    <source>
        <strain evidence="2">P1</strain>
    </source>
</reference>
<dbReference type="Proteomes" id="UP000326582">
    <property type="component" value="Chromosome 8"/>
</dbReference>
<dbReference type="EMBL" id="CP038491">
    <property type="protein sequence ID" value="QFZ30556.1"/>
    <property type="molecule type" value="Genomic_DNA"/>
</dbReference>
<gene>
    <name evidence="1" type="ORF">EJF14_80276</name>
</gene>
<organism evidence="1 2">
    <name type="scientific">Clavispora lusitaniae</name>
    <name type="common">Candida lusitaniae</name>
    <dbReference type="NCBI Taxonomy" id="36911"/>
    <lineage>
        <taxon>Eukaryota</taxon>
        <taxon>Fungi</taxon>
        <taxon>Dikarya</taxon>
        <taxon>Ascomycota</taxon>
        <taxon>Saccharomycotina</taxon>
        <taxon>Pichiomycetes</taxon>
        <taxon>Metschnikowiaceae</taxon>
        <taxon>Clavispora</taxon>
    </lineage>
</organism>
<sequence length="427" mass="48467">MSRHTLSRLPEGVAHVFRIYQNVGSAFSSLQNNETAQYLHLGESRFHMLNRAKLSGSLNTSGPVFDSANFTPIMSQILAPVFDGPLRLEDDDISVENITQSSSQSPIVSERHRSIRHFTDYQAKVLSTFASAFSPYSVLPRANSAFKSFVWYQRLLLNSPIIFFLKQRQTLLSESSVLFRNHALEQLKSSISAISAPYNTSVQRDQRIRNYHLTDLVSTDIFKLATLAESKRRVPLEELSSGSFWENFPSDNKLSQELLNAQKPVLVDTNNIAQSPAVLNDIPNRFPMRKILRDIESIESINQIKGVFPFDMVYNDIYILTIEHPILQENHSPVIELLEKSKDFEVIAVRVSSQISDMRDSVIGEESSIEEPTAKFDATYEELLQWAEEKHIQDNQRVSGIIPVLQKLGQWGFVKVEEGALGFTLFK</sequence>
<keyword evidence="2" id="KW-1185">Reference proteome</keyword>
<evidence type="ECO:0000313" key="2">
    <source>
        <dbReference type="Proteomes" id="UP000326582"/>
    </source>
</evidence>
<proteinExistence type="predicted"/>